<evidence type="ECO:0000256" key="5">
    <source>
        <dbReference type="SAM" id="Phobius"/>
    </source>
</evidence>
<gene>
    <name evidence="7" type="ORF">CTAYLR_005962</name>
</gene>
<dbReference type="AlphaFoldDB" id="A0AAD7UIS4"/>
<organism evidence="7 8">
    <name type="scientific">Chrysophaeum taylorii</name>
    <dbReference type="NCBI Taxonomy" id="2483200"/>
    <lineage>
        <taxon>Eukaryota</taxon>
        <taxon>Sar</taxon>
        <taxon>Stramenopiles</taxon>
        <taxon>Ochrophyta</taxon>
        <taxon>Pelagophyceae</taxon>
        <taxon>Pelagomonadales</taxon>
        <taxon>Pelagomonadaceae</taxon>
        <taxon>Chrysophaeum</taxon>
    </lineage>
</organism>
<evidence type="ECO:0000256" key="1">
    <source>
        <dbReference type="ARBA" id="ARBA00004370"/>
    </source>
</evidence>
<comment type="subcellular location">
    <subcellularLocation>
        <location evidence="1">Membrane</location>
    </subcellularLocation>
</comment>
<reference evidence="7" key="1">
    <citation type="submission" date="2023-01" db="EMBL/GenBank/DDBJ databases">
        <title>Metagenome sequencing of chrysophaentin producing Chrysophaeum taylorii.</title>
        <authorList>
            <person name="Davison J."/>
            <person name="Bewley C."/>
        </authorList>
    </citation>
    <scope>NUCLEOTIDE SEQUENCE</scope>
    <source>
        <strain evidence="7">NIES-1699</strain>
    </source>
</reference>
<dbReference type="PANTHER" id="PTHR11863">
    <property type="entry name" value="STEROL DESATURASE"/>
    <property type="match status" value="1"/>
</dbReference>
<evidence type="ECO:0000313" key="7">
    <source>
        <dbReference type="EMBL" id="KAJ8608562.1"/>
    </source>
</evidence>
<evidence type="ECO:0000256" key="4">
    <source>
        <dbReference type="ARBA" id="ARBA00023136"/>
    </source>
</evidence>
<dbReference type="GO" id="GO:0008610">
    <property type="term" value="P:lipid biosynthetic process"/>
    <property type="evidence" value="ECO:0007669"/>
    <property type="project" value="InterPro"/>
</dbReference>
<keyword evidence="8" id="KW-1185">Reference proteome</keyword>
<dbReference type="GO" id="GO:0016020">
    <property type="term" value="C:membrane"/>
    <property type="evidence" value="ECO:0007669"/>
    <property type="project" value="UniProtKB-SubCell"/>
</dbReference>
<proteinExistence type="predicted"/>
<comment type="caution">
    <text evidence="7">The sequence shown here is derived from an EMBL/GenBank/DDBJ whole genome shotgun (WGS) entry which is preliminary data.</text>
</comment>
<name>A0AAD7UIS4_9STRA</name>
<sequence>MDQFTPRLGVRPEYPPLRKIVVKSLRPYVRDCVFAVLILAVVKPIDPGRLGERLCFAIGTALVHSTALVLLALPLSVCDRFGLLSQYKLPRKPSQLAPPSLVASLVGEVAVSHLVTTPLAAYLFFPILKAFGMPAFTDVPVNVIKHIVFAHLCNDLGFYWSHRCLHTRLLYKHVHKKHHAFAATVAPAAEFASIFEVVFSNILPTVVGCVLVGSHVLVFWTWLFLRLQQTYEVHSGYAFSNTWVETPSAATLLLAQPESVIEHDHHHTVNRGTFGALWLDYLCGTMDAFVAAGAYDCLGPPAAVS</sequence>
<protein>
    <recommendedName>
        <fullName evidence="6">Fatty acid hydroxylase domain-containing protein</fullName>
    </recommendedName>
</protein>
<keyword evidence="2 5" id="KW-0812">Transmembrane</keyword>
<accession>A0AAD7UIS4</accession>
<dbReference type="InterPro" id="IPR006694">
    <property type="entry name" value="Fatty_acid_hydroxylase"/>
</dbReference>
<feature type="transmembrane region" description="Helical" evidence="5">
    <location>
        <begin position="205"/>
        <end position="225"/>
    </location>
</feature>
<evidence type="ECO:0000313" key="8">
    <source>
        <dbReference type="Proteomes" id="UP001230188"/>
    </source>
</evidence>
<evidence type="ECO:0000256" key="3">
    <source>
        <dbReference type="ARBA" id="ARBA00022989"/>
    </source>
</evidence>
<dbReference type="GO" id="GO:0016491">
    <property type="term" value="F:oxidoreductase activity"/>
    <property type="evidence" value="ECO:0007669"/>
    <property type="project" value="InterPro"/>
</dbReference>
<dbReference type="GO" id="GO:0005506">
    <property type="term" value="F:iron ion binding"/>
    <property type="evidence" value="ECO:0007669"/>
    <property type="project" value="InterPro"/>
</dbReference>
<keyword evidence="3 5" id="KW-1133">Transmembrane helix</keyword>
<dbReference type="Pfam" id="PF04116">
    <property type="entry name" value="FA_hydroxylase"/>
    <property type="match status" value="1"/>
</dbReference>
<dbReference type="InterPro" id="IPR050307">
    <property type="entry name" value="Sterol_Desaturase_Related"/>
</dbReference>
<keyword evidence="4 5" id="KW-0472">Membrane</keyword>
<dbReference type="EMBL" id="JAQMWT010000166">
    <property type="protein sequence ID" value="KAJ8608562.1"/>
    <property type="molecule type" value="Genomic_DNA"/>
</dbReference>
<evidence type="ECO:0000256" key="2">
    <source>
        <dbReference type="ARBA" id="ARBA00022692"/>
    </source>
</evidence>
<dbReference type="Proteomes" id="UP001230188">
    <property type="component" value="Unassembled WGS sequence"/>
</dbReference>
<evidence type="ECO:0000259" key="6">
    <source>
        <dbReference type="Pfam" id="PF04116"/>
    </source>
</evidence>
<feature type="domain" description="Fatty acid hydroxylase" evidence="6">
    <location>
        <begin position="148"/>
        <end position="285"/>
    </location>
</feature>